<name>A0ACD5HLD7_9PROT</name>
<dbReference type="EMBL" id="CP127527">
    <property type="protein sequence ID" value="XRI76501.1"/>
    <property type="molecule type" value="Genomic_DNA"/>
</dbReference>
<proteinExistence type="predicted"/>
<dbReference type="Proteomes" id="UP000271650">
    <property type="component" value="Chromosome"/>
</dbReference>
<evidence type="ECO:0000313" key="1">
    <source>
        <dbReference type="EMBL" id="XRI76501.1"/>
    </source>
</evidence>
<protein>
    <submittedName>
        <fullName evidence="1">Uncharacterized protein</fullName>
    </submittedName>
</protein>
<reference evidence="1 2" key="1">
    <citation type="journal article" date="2019" name="Int. J. Syst. Evol. Microbiol.">
        <title>Acidithiobacillus sulfuriphilus sp. nov.: an extremely acidophilic sulfur-oxidizing chemolithotroph isolated from a neutral pH environment.</title>
        <authorList>
            <person name="Falagan C."/>
            <person name="Moya-Beltran A."/>
            <person name="Castro M."/>
            <person name="Quatrini R."/>
            <person name="Johnson D.B."/>
        </authorList>
    </citation>
    <scope>NUCLEOTIDE SEQUENCE [LARGE SCALE GENOMIC DNA]</scope>
    <source>
        <strain evidence="1 2">CJ-2</strain>
    </source>
</reference>
<evidence type="ECO:0000313" key="2">
    <source>
        <dbReference type="Proteomes" id="UP000271650"/>
    </source>
</evidence>
<accession>A0ACD5HLD7</accession>
<sequence>MEKAVRTEAKPPRLVLQEWLNEATREPKTAPDFVEYLEQRGVIVVPNVASTGRLNGFSFHLDGVTFKGSSLGDRYKWANLAKAVDYDQVRDSEILADIQRIAKHRIADLERNAANEAGVAAPAGGDSRPAPGVRVVVASLKWSKS</sequence>
<keyword evidence="2" id="KW-1185">Reference proteome</keyword>
<organism evidence="1 2">
    <name type="scientific">Acidithiobacillus sulfuriphilus</name>
    <dbReference type="NCBI Taxonomy" id="1867749"/>
    <lineage>
        <taxon>Bacteria</taxon>
        <taxon>Pseudomonadati</taxon>
        <taxon>Pseudomonadota</taxon>
        <taxon>Acidithiobacillia</taxon>
        <taxon>Acidithiobacillales</taxon>
        <taxon>Acidithiobacillaceae</taxon>
        <taxon>Acidithiobacillus</taxon>
    </lineage>
</organism>
<gene>
    <name evidence="1" type="ORF">EC580_011150</name>
</gene>